<dbReference type="EMBL" id="MGHL01000006">
    <property type="protein sequence ID" value="OGM70271.1"/>
    <property type="molecule type" value="Genomic_DNA"/>
</dbReference>
<keyword evidence="1" id="KW-0238">DNA-binding</keyword>
<feature type="domain" description="HTH cro/C1-type" evidence="2">
    <location>
        <begin position="7"/>
        <end position="61"/>
    </location>
</feature>
<sequence length="94" mass="10515">MKYGKAIKTIRAAKGVTQKDLAKALNVDNSYLSRIEKGDRTPSIDVLEKIAKKLDVPFYLLVLLSSEKKVLKNSDKKSVDKIGENLLNVLLENK</sequence>
<dbReference type="PROSITE" id="PS50943">
    <property type="entry name" value="HTH_CROC1"/>
    <property type="match status" value="1"/>
</dbReference>
<dbReference type="SUPFAM" id="SSF47413">
    <property type="entry name" value="lambda repressor-like DNA-binding domains"/>
    <property type="match status" value="1"/>
</dbReference>
<gene>
    <name evidence="3" type="ORF">A2975_04340</name>
</gene>
<dbReference type="GO" id="GO:0003700">
    <property type="term" value="F:DNA-binding transcription factor activity"/>
    <property type="evidence" value="ECO:0007669"/>
    <property type="project" value="TreeGrafter"/>
</dbReference>
<name>A0A1F8C1M9_9BACT</name>
<dbReference type="InterPro" id="IPR050807">
    <property type="entry name" value="TransReg_Diox_bact_type"/>
</dbReference>
<evidence type="ECO:0000313" key="4">
    <source>
        <dbReference type="Proteomes" id="UP000178429"/>
    </source>
</evidence>
<accession>A0A1F8C1M9</accession>
<evidence type="ECO:0000313" key="3">
    <source>
        <dbReference type="EMBL" id="OGM70271.1"/>
    </source>
</evidence>
<dbReference type="SMART" id="SM00530">
    <property type="entry name" value="HTH_XRE"/>
    <property type="match status" value="1"/>
</dbReference>
<proteinExistence type="predicted"/>
<dbReference type="Proteomes" id="UP000178429">
    <property type="component" value="Unassembled WGS sequence"/>
</dbReference>
<organism evidence="3 4">
    <name type="scientific">Candidatus Woesebacteria bacterium RIFCSPLOWO2_01_FULL_44_14</name>
    <dbReference type="NCBI Taxonomy" id="1802525"/>
    <lineage>
        <taxon>Bacteria</taxon>
        <taxon>Candidatus Woeseibacteriota</taxon>
    </lineage>
</organism>
<dbReference type="Gene3D" id="1.10.260.40">
    <property type="entry name" value="lambda repressor-like DNA-binding domains"/>
    <property type="match status" value="1"/>
</dbReference>
<comment type="caution">
    <text evidence="3">The sequence shown here is derived from an EMBL/GenBank/DDBJ whole genome shotgun (WGS) entry which is preliminary data.</text>
</comment>
<evidence type="ECO:0000259" key="2">
    <source>
        <dbReference type="PROSITE" id="PS50943"/>
    </source>
</evidence>
<dbReference type="GO" id="GO:0003677">
    <property type="term" value="F:DNA binding"/>
    <property type="evidence" value="ECO:0007669"/>
    <property type="project" value="UniProtKB-KW"/>
</dbReference>
<dbReference type="PANTHER" id="PTHR46797">
    <property type="entry name" value="HTH-TYPE TRANSCRIPTIONAL REGULATOR"/>
    <property type="match status" value="1"/>
</dbReference>
<dbReference type="CDD" id="cd00093">
    <property type="entry name" value="HTH_XRE"/>
    <property type="match status" value="1"/>
</dbReference>
<dbReference type="AlphaFoldDB" id="A0A1F8C1M9"/>
<reference evidence="3 4" key="1">
    <citation type="journal article" date="2016" name="Nat. Commun.">
        <title>Thousands of microbial genomes shed light on interconnected biogeochemical processes in an aquifer system.</title>
        <authorList>
            <person name="Anantharaman K."/>
            <person name="Brown C.T."/>
            <person name="Hug L.A."/>
            <person name="Sharon I."/>
            <person name="Castelle C.J."/>
            <person name="Probst A.J."/>
            <person name="Thomas B.C."/>
            <person name="Singh A."/>
            <person name="Wilkins M.J."/>
            <person name="Karaoz U."/>
            <person name="Brodie E.L."/>
            <person name="Williams K.H."/>
            <person name="Hubbard S.S."/>
            <person name="Banfield J.F."/>
        </authorList>
    </citation>
    <scope>NUCLEOTIDE SEQUENCE [LARGE SCALE GENOMIC DNA]</scope>
</reference>
<dbReference type="InterPro" id="IPR010982">
    <property type="entry name" value="Lambda_DNA-bd_dom_sf"/>
</dbReference>
<protein>
    <recommendedName>
        <fullName evidence="2">HTH cro/C1-type domain-containing protein</fullName>
    </recommendedName>
</protein>
<dbReference type="InterPro" id="IPR001387">
    <property type="entry name" value="Cro/C1-type_HTH"/>
</dbReference>
<dbReference type="PANTHER" id="PTHR46797:SF1">
    <property type="entry name" value="METHYLPHOSPHONATE SYNTHASE"/>
    <property type="match status" value="1"/>
</dbReference>
<dbReference type="Pfam" id="PF01381">
    <property type="entry name" value="HTH_3"/>
    <property type="match status" value="1"/>
</dbReference>
<dbReference type="GO" id="GO:0005829">
    <property type="term" value="C:cytosol"/>
    <property type="evidence" value="ECO:0007669"/>
    <property type="project" value="TreeGrafter"/>
</dbReference>
<dbReference type="STRING" id="1802525.A2975_04340"/>
<evidence type="ECO:0000256" key="1">
    <source>
        <dbReference type="ARBA" id="ARBA00023125"/>
    </source>
</evidence>